<dbReference type="GO" id="GO:0003735">
    <property type="term" value="F:structural constituent of ribosome"/>
    <property type="evidence" value="ECO:0007669"/>
    <property type="project" value="InterPro"/>
</dbReference>
<dbReference type="SUPFAM" id="SSF50249">
    <property type="entry name" value="Nucleic acid-binding proteins"/>
    <property type="match status" value="1"/>
</dbReference>
<dbReference type="AlphaFoldDB" id="A0A023FCG8"/>
<proteinExistence type="evidence at transcript level"/>
<dbReference type="InterPro" id="IPR012340">
    <property type="entry name" value="NA-bd_OB-fold"/>
</dbReference>
<evidence type="ECO:0000313" key="4">
    <source>
        <dbReference type="EMBL" id="JAC19456.1"/>
    </source>
</evidence>
<dbReference type="EMBL" id="GBBK01005026">
    <property type="protein sequence ID" value="JAC19456.1"/>
    <property type="molecule type" value="mRNA"/>
</dbReference>
<evidence type="ECO:0000256" key="2">
    <source>
        <dbReference type="ARBA" id="ARBA00022980"/>
    </source>
</evidence>
<dbReference type="InterPro" id="IPR000266">
    <property type="entry name" value="Ribosomal_uS17"/>
</dbReference>
<accession>A0A023FCG8</accession>
<dbReference type="GO" id="GO:0032543">
    <property type="term" value="P:mitochondrial translation"/>
    <property type="evidence" value="ECO:0007669"/>
    <property type="project" value="TreeGrafter"/>
</dbReference>
<name>A0A023FCG8_AMBCJ</name>
<dbReference type="GO" id="GO:0005763">
    <property type="term" value="C:mitochondrial small ribosomal subunit"/>
    <property type="evidence" value="ECO:0007669"/>
    <property type="project" value="InterPro"/>
</dbReference>
<dbReference type="Gene3D" id="2.40.50.140">
    <property type="entry name" value="Nucleic acid-binding proteins"/>
    <property type="match status" value="1"/>
</dbReference>
<evidence type="ECO:0000256" key="1">
    <source>
        <dbReference type="ARBA" id="ARBA00010254"/>
    </source>
</evidence>
<reference evidence="4" key="1">
    <citation type="submission" date="2014-03" db="EMBL/GenBank/DDBJ databases">
        <title>The sialotranscriptome of Amblyomma triste, Amblyomma parvum and Amblyomma cajennense ticks, uncovered by 454-based RNA-seq.</title>
        <authorList>
            <person name="Garcia G.R."/>
            <person name="Gardinassi L.G."/>
            <person name="Ribeiro J.M."/>
            <person name="Anatriello E."/>
            <person name="Ferreira B.R."/>
            <person name="Moreira H.N."/>
            <person name="Mafra C."/>
            <person name="Olegario M.M."/>
            <person name="Szabo P.J."/>
            <person name="Miranda-Santos I.K."/>
            <person name="Maruyama S.R."/>
        </authorList>
    </citation>
    <scope>NUCLEOTIDE SEQUENCE</scope>
    <source>
        <strain evidence="4">Uberlandia</strain>
        <tissue evidence="4">Salivary glands</tissue>
    </source>
</reference>
<organism evidence="4">
    <name type="scientific">Amblyomma cajennense</name>
    <name type="common">Cayenne tick</name>
    <name type="synonym">Acarus cajennensis</name>
    <dbReference type="NCBI Taxonomy" id="34607"/>
    <lineage>
        <taxon>Eukaryota</taxon>
        <taxon>Metazoa</taxon>
        <taxon>Ecdysozoa</taxon>
        <taxon>Arthropoda</taxon>
        <taxon>Chelicerata</taxon>
        <taxon>Arachnida</taxon>
        <taxon>Acari</taxon>
        <taxon>Parasitiformes</taxon>
        <taxon>Ixodida</taxon>
        <taxon>Ixodoidea</taxon>
        <taxon>Ixodidae</taxon>
        <taxon>Amblyomminae</taxon>
        <taxon>Amblyomma</taxon>
    </lineage>
</organism>
<evidence type="ECO:0000256" key="3">
    <source>
        <dbReference type="ARBA" id="ARBA00023274"/>
    </source>
</evidence>
<dbReference type="PANTHER" id="PTHR24088:SF0">
    <property type="entry name" value="SMALL RIBOSOMAL SUBUNIT PROTEIN US17M"/>
    <property type="match status" value="1"/>
</dbReference>
<keyword evidence="3" id="KW-0687">Ribonucleoprotein</keyword>
<dbReference type="Pfam" id="PF00366">
    <property type="entry name" value="Ribosomal_S17"/>
    <property type="match status" value="1"/>
</dbReference>
<protein>
    <submittedName>
        <fullName evidence="4">Putative mitochondrial/ ribosomal s17-like protein</fullName>
    </submittedName>
</protein>
<dbReference type="PANTHER" id="PTHR24088">
    <property type="entry name" value="28S RIBOSOMAL PROTEIN S17, MITOCHONDRIAL"/>
    <property type="match status" value="1"/>
</dbReference>
<keyword evidence="2" id="KW-0689">Ribosomal protein</keyword>
<comment type="similarity">
    <text evidence="1">Belongs to the universal ribosomal protein uS17 family.</text>
</comment>
<sequence>MAAATSPALFLGKCVTSAMKKTVRVVVTRFTLDQFLMAHYKERTEYEALDANEECEPGDWVLVKELPQRLSLKIAHKVEKIVFKNGNIIDPITGQKCIFTDFVKDIDRQSEVFGLTPPYKAFPVAPEVKKYRKSNRWH</sequence>
<dbReference type="InterPro" id="IPR039193">
    <property type="entry name" value="Ribosomal_uS17m_metazoa"/>
</dbReference>